<keyword evidence="1" id="KW-1133">Transmembrane helix</keyword>
<evidence type="ECO:0000313" key="3">
    <source>
        <dbReference type="Proteomes" id="UP001159428"/>
    </source>
</evidence>
<feature type="transmembrane region" description="Helical" evidence="1">
    <location>
        <begin position="260"/>
        <end position="278"/>
    </location>
</feature>
<protein>
    <recommendedName>
        <fullName evidence="4">PNPLA domain-containing protein</fullName>
    </recommendedName>
</protein>
<comment type="caution">
    <text evidence="2">The sequence shown here is derived from an EMBL/GenBank/DDBJ whole genome shotgun (WGS) entry which is preliminary data.</text>
</comment>
<sequence>MTTSGVAFSGGGIRSAALCSGVLRRLLQKETIPDYLSCTSGGGYTGTAYLDWKYRNEQKDDPKWHREFFANMRRRVGIICDWQKPLQGILDTFTLLFLLILVVIILPVSNWSGFAFPVAFIIDCFFGYLMRIPFTCPDEEKHNFTKAELVENPAASVLFNMTETVECVPKFGPEMYSTIITFALLFLLFLFFLVIKKVVGPSLKPFASFLSNFSGFVFAMVFFPWFIEEFVVVTPYWLNAMILILSIFLWLGIPPLRNKASLAVAVYCYAYAVKWRVYKTEVLSVKYDEVTFYILIWISGILIWIHPLLGVFQRSALHAYNRWRLQRAFYSPETTSSTFCSGFTCQDFIPLFTCCSLAERLNRPLTLDDLAGISPEYICNTTVHEWRVPSSHRGSSYELFSMAPSRIERIDNTRGAKQFESRLHPADIKLVDAMATSAAVVSYRMGEYTLQQLQNLQIMLGIGMGAAIKTESRCRGCFSRFLAVLTHLVLALPILLLPLIPILGGSEVWNERAVIFFLVFFCVSTLIAVMPTGAENPRCWEHFVRWCIINVYHVRVIRELLRVDNVGPTPPSILYLSDGGHIENLALLSLLKRRLKKILVVDGGIVEKDSGVARDLLISLEQARQKLRCSFLGMGGRDVIEDIRAKVIDKPMGKRPRSYQFKVEYYDLNEDGEEQKVGDGEVLYILPRHPNDGLPGGRKSWDELNDHIKTDIESGLWGTGPDLEPEEVERLTFCLFECCHCSILKCLSSSLCGKFPYHSTVNQFFTPAQFSAYHREGYRACMEARATEFLKGSKEISEE</sequence>
<keyword evidence="1" id="KW-0812">Transmembrane</keyword>
<feature type="transmembrane region" description="Helical" evidence="1">
    <location>
        <begin position="290"/>
        <end position="312"/>
    </location>
</feature>
<keyword evidence="3" id="KW-1185">Reference proteome</keyword>
<dbReference type="GO" id="GO:0005509">
    <property type="term" value="F:calcium ion binding"/>
    <property type="evidence" value="ECO:0007669"/>
    <property type="project" value="TreeGrafter"/>
</dbReference>
<feature type="transmembrane region" description="Helical" evidence="1">
    <location>
        <begin position="207"/>
        <end position="227"/>
    </location>
</feature>
<dbReference type="Proteomes" id="UP001159428">
    <property type="component" value="Unassembled WGS sequence"/>
</dbReference>
<dbReference type="PANTHER" id="PTHR10728:SF40">
    <property type="entry name" value="PATATIN FAMILY PROTEIN"/>
    <property type="match status" value="1"/>
</dbReference>
<dbReference type="Gene3D" id="3.40.1090.10">
    <property type="entry name" value="Cytosolic phospholipase A2 catalytic domain"/>
    <property type="match status" value="1"/>
</dbReference>
<proteinExistence type="predicted"/>
<name>A0AAU9XJG8_9CNID</name>
<dbReference type="GO" id="GO:0046475">
    <property type="term" value="P:glycerophospholipid catabolic process"/>
    <property type="evidence" value="ECO:0007669"/>
    <property type="project" value="TreeGrafter"/>
</dbReference>
<dbReference type="InterPro" id="IPR016035">
    <property type="entry name" value="Acyl_Trfase/lysoPLipase"/>
</dbReference>
<evidence type="ECO:0000313" key="2">
    <source>
        <dbReference type="EMBL" id="CAH3149558.1"/>
    </source>
</evidence>
<dbReference type="EMBL" id="CALNXJ010000046">
    <property type="protein sequence ID" value="CAH3149558.1"/>
    <property type="molecule type" value="Genomic_DNA"/>
</dbReference>
<evidence type="ECO:0000256" key="1">
    <source>
        <dbReference type="SAM" id="Phobius"/>
    </source>
</evidence>
<gene>
    <name evidence="2" type="ORF">PMEA_00024387</name>
</gene>
<dbReference type="PANTHER" id="PTHR10728">
    <property type="entry name" value="CYTOSOLIC PHOSPHOLIPASE A2"/>
    <property type="match status" value="1"/>
</dbReference>
<keyword evidence="1" id="KW-0472">Membrane</keyword>
<reference evidence="2 3" key="1">
    <citation type="submission" date="2022-05" db="EMBL/GenBank/DDBJ databases">
        <authorList>
            <consortium name="Genoscope - CEA"/>
            <person name="William W."/>
        </authorList>
    </citation>
    <scope>NUCLEOTIDE SEQUENCE [LARGE SCALE GENOMIC DNA]</scope>
</reference>
<dbReference type="GO" id="GO:0047498">
    <property type="term" value="F:calcium-dependent phospholipase A2 activity"/>
    <property type="evidence" value="ECO:0007669"/>
    <property type="project" value="TreeGrafter"/>
</dbReference>
<feature type="transmembrane region" description="Helical" evidence="1">
    <location>
        <begin position="233"/>
        <end position="253"/>
    </location>
</feature>
<dbReference type="GO" id="GO:0005829">
    <property type="term" value="C:cytosol"/>
    <property type="evidence" value="ECO:0007669"/>
    <property type="project" value="TreeGrafter"/>
</dbReference>
<feature type="transmembrane region" description="Helical" evidence="1">
    <location>
        <begin position="481"/>
        <end position="501"/>
    </location>
</feature>
<feature type="transmembrane region" description="Helical" evidence="1">
    <location>
        <begin position="513"/>
        <end position="530"/>
    </location>
</feature>
<feature type="transmembrane region" description="Helical" evidence="1">
    <location>
        <begin position="175"/>
        <end position="195"/>
    </location>
</feature>
<evidence type="ECO:0008006" key="4">
    <source>
        <dbReference type="Google" id="ProtNLM"/>
    </source>
</evidence>
<organism evidence="2 3">
    <name type="scientific">Pocillopora meandrina</name>
    <dbReference type="NCBI Taxonomy" id="46732"/>
    <lineage>
        <taxon>Eukaryota</taxon>
        <taxon>Metazoa</taxon>
        <taxon>Cnidaria</taxon>
        <taxon>Anthozoa</taxon>
        <taxon>Hexacorallia</taxon>
        <taxon>Scleractinia</taxon>
        <taxon>Astrocoeniina</taxon>
        <taxon>Pocilloporidae</taxon>
        <taxon>Pocillopora</taxon>
    </lineage>
</organism>
<dbReference type="AlphaFoldDB" id="A0AAU9XJG8"/>
<dbReference type="SUPFAM" id="SSF52151">
    <property type="entry name" value="FabD/lysophospholipase-like"/>
    <property type="match status" value="1"/>
</dbReference>
<feature type="transmembrane region" description="Helical" evidence="1">
    <location>
        <begin position="93"/>
        <end position="122"/>
    </location>
</feature>
<accession>A0AAU9XJG8</accession>
<dbReference type="GO" id="GO:0005544">
    <property type="term" value="F:calcium-dependent phospholipid binding"/>
    <property type="evidence" value="ECO:0007669"/>
    <property type="project" value="TreeGrafter"/>
</dbReference>